<keyword evidence="3" id="KW-0053">Apoptosis</keyword>
<organism evidence="11 12">
    <name type="scientific">Sulfobacillus benefaciens</name>
    <dbReference type="NCBI Taxonomy" id="453960"/>
    <lineage>
        <taxon>Bacteria</taxon>
        <taxon>Bacillati</taxon>
        <taxon>Bacillota</taxon>
        <taxon>Clostridia</taxon>
        <taxon>Eubacteriales</taxon>
        <taxon>Clostridiales Family XVII. Incertae Sedis</taxon>
        <taxon>Sulfobacillus</taxon>
    </lineage>
</organism>
<dbReference type="GO" id="GO:0016174">
    <property type="term" value="F:NAD(P)H oxidase H2O2-forming activity"/>
    <property type="evidence" value="ECO:0007669"/>
    <property type="project" value="TreeGrafter"/>
</dbReference>
<evidence type="ECO:0000256" key="5">
    <source>
        <dbReference type="ARBA" id="ARBA00022946"/>
    </source>
</evidence>
<reference evidence="11 12" key="1">
    <citation type="journal article" date="2014" name="BMC Genomics">
        <title>Comparison of environmental and isolate Sulfobacillus genomes reveals diverse carbon, sulfur, nitrogen, and hydrogen metabolisms.</title>
        <authorList>
            <person name="Justice N.B."/>
            <person name="Norman A."/>
            <person name="Brown C.T."/>
            <person name="Singh A."/>
            <person name="Thomas B.C."/>
            <person name="Banfield J.F."/>
        </authorList>
    </citation>
    <scope>NUCLEOTIDE SEQUENCE [LARGE SCALE GENOMIC DNA]</scope>
    <source>
        <strain evidence="11">AMDSBA4</strain>
    </source>
</reference>
<dbReference type="Pfam" id="PF07992">
    <property type="entry name" value="Pyr_redox_2"/>
    <property type="match status" value="1"/>
</dbReference>
<dbReference type="Gene3D" id="3.30.390.30">
    <property type="match status" value="1"/>
</dbReference>
<dbReference type="Proteomes" id="UP000242972">
    <property type="component" value="Unassembled WGS sequence"/>
</dbReference>
<dbReference type="PRINTS" id="PR00411">
    <property type="entry name" value="PNDRDTASEI"/>
</dbReference>
<evidence type="ECO:0000256" key="1">
    <source>
        <dbReference type="ARBA" id="ARBA00001974"/>
    </source>
</evidence>
<evidence type="ECO:0000256" key="2">
    <source>
        <dbReference type="ARBA" id="ARBA00022630"/>
    </source>
</evidence>
<gene>
    <name evidence="11" type="ORF">C7B46_18735</name>
</gene>
<dbReference type="SUPFAM" id="SSF51905">
    <property type="entry name" value="FAD/NAD(P)-binding domain"/>
    <property type="match status" value="1"/>
</dbReference>
<dbReference type="GO" id="GO:0012501">
    <property type="term" value="P:programmed cell death"/>
    <property type="evidence" value="ECO:0007669"/>
    <property type="project" value="TreeGrafter"/>
</dbReference>
<protein>
    <submittedName>
        <fullName evidence="11">Pyridine nucleotide-disulfide oxidoreductase</fullName>
    </submittedName>
</protein>
<keyword evidence="6" id="KW-0560">Oxidoreductase</keyword>
<evidence type="ECO:0000256" key="7">
    <source>
        <dbReference type="ARBA" id="ARBA00023027"/>
    </source>
</evidence>
<feature type="domain" description="Mitochondrial apoptosis-inducing factor C-terminal" evidence="10">
    <location>
        <begin position="283"/>
        <end position="314"/>
    </location>
</feature>
<dbReference type="InterPro" id="IPR029324">
    <property type="entry name" value="AIF_C"/>
</dbReference>
<dbReference type="SMART" id="SM01353">
    <property type="entry name" value="AIF_C"/>
    <property type="match status" value="1"/>
</dbReference>
<accession>A0A2T2X3W4</accession>
<dbReference type="SUPFAM" id="SSF55424">
    <property type="entry name" value="FAD/NAD-linked reductases, dimerisation (C-terminal) domain"/>
    <property type="match status" value="1"/>
</dbReference>
<sequence>LDQWGVDEHLATPVVELDPTAHTIRDAYGTVTGFDTLLLATGGMPRRLPQDAHHDLIYFRSLDDYLKVYHAAKPGTQAIIIGGGFIGSELAAVLSLREVAVTVVFPESHLLAAKFPRDLTKYLEQVYHQHGVTLVAERTVTGVTRSGGAVTVSLSDGTALTAPLVIAGLGLEPNTTLAEAAGLAVDNGIIVDPHLETSAAGIFAAGDVASFALPFVDHRLRVEHEDNALVQGRLAGENMAGAAKSYGHLPFFYSDLYTMGYEAIGTIDSQLDVFADWTTFGQEGVLYYLHNRQVVGVVNWNVWDRIPQARQLIADRTTVAQAKDLKGRIRPD</sequence>
<evidence type="ECO:0000256" key="6">
    <source>
        <dbReference type="ARBA" id="ARBA00023002"/>
    </source>
</evidence>
<dbReference type="Pfam" id="PF14721">
    <property type="entry name" value="AIF_C"/>
    <property type="match status" value="2"/>
</dbReference>
<keyword evidence="4" id="KW-0274">FAD</keyword>
<evidence type="ECO:0000256" key="4">
    <source>
        <dbReference type="ARBA" id="ARBA00022827"/>
    </source>
</evidence>
<dbReference type="InterPro" id="IPR023753">
    <property type="entry name" value="FAD/NAD-binding_dom"/>
</dbReference>
<dbReference type="GO" id="GO:0033108">
    <property type="term" value="P:mitochondrial respiratory chain complex assembly"/>
    <property type="evidence" value="ECO:0007669"/>
    <property type="project" value="TreeGrafter"/>
</dbReference>
<evidence type="ECO:0000313" key="11">
    <source>
        <dbReference type="EMBL" id="PSR29169.1"/>
    </source>
</evidence>
<comment type="catalytic activity">
    <reaction evidence="8">
        <text>A + NADH + H(+) = AH2 + NAD(+)</text>
        <dbReference type="Rhea" id="RHEA:11356"/>
        <dbReference type="ChEBI" id="CHEBI:13193"/>
        <dbReference type="ChEBI" id="CHEBI:15378"/>
        <dbReference type="ChEBI" id="CHEBI:17499"/>
        <dbReference type="ChEBI" id="CHEBI:57540"/>
        <dbReference type="ChEBI" id="CHEBI:57945"/>
    </reaction>
</comment>
<keyword evidence="7" id="KW-0520">NAD</keyword>
<dbReference type="InterPro" id="IPR036188">
    <property type="entry name" value="FAD/NAD-bd_sf"/>
</dbReference>
<comment type="caution">
    <text evidence="11">The sequence shown here is derived from an EMBL/GenBank/DDBJ whole genome shotgun (WGS) entry which is preliminary data.</text>
</comment>
<dbReference type="GO" id="GO:0071949">
    <property type="term" value="F:FAD binding"/>
    <property type="evidence" value="ECO:0007669"/>
    <property type="project" value="TreeGrafter"/>
</dbReference>
<dbReference type="InterPro" id="IPR016156">
    <property type="entry name" value="FAD/NAD-linked_Rdtase_dimer_sf"/>
</dbReference>
<dbReference type="EMBL" id="PXYW01000091">
    <property type="protein sequence ID" value="PSR29169.1"/>
    <property type="molecule type" value="Genomic_DNA"/>
</dbReference>
<dbReference type="InterPro" id="IPR050446">
    <property type="entry name" value="FAD-oxidoreductase/Apoptosis"/>
</dbReference>
<dbReference type="PRINTS" id="PR00368">
    <property type="entry name" value="FADPNR"/>
</dbReference>
<comment type="cofactor">
    <cofactor evidence="1">
        <name>FAD</name>
        <dbReference type="ChEBI" id="CHEBI:57692"/>
    </cofactor>
</comment>
<feature type="non-terminal residue" evidence="11">
    <location>
        <position position="1"/>
    </location>
</feature>
<proteinExistence type="predicted"/>
<name>A0A2T2X3W4_9FIRM</name>
<dbReference type="GO" id="GO:0046983">
    <property type="term" value="F:protein dimerization activity"/>
    <property type="evidence" value="ECO:0007669"/>
    <property type="project" value="InterPro"/>
</dbReference>
<dbReference type="AlphaFoldDB" id="A0A2T2X3W4"/>
<evidence type="ECO:0000259" key="10">
    <source>
        <dbReference type="Pfam" id="PF14721"/>
    </source>
</evidence>
<dbReference type="PANTHER" id="PTHR43557:SF4">
    <property type="entry name" value="APOPTOSIS-INDUCING FACTOR 1, MITOCHONDRIAL"/>
    <property type="match status" value="1"/>
</dbReference>
<dbReference type="GO" id="GO:0005737">
    <property type="term" value="C:cytoplasm"/>
    <property type="evidence" value="ECO:0007669"/>
    <property type="project" value="TreeGrafter"/>
</dbReference>
<evidence type="ECO:0000256" key="3">
    <source>
        <dbReference type="ARBA" id="ARBA00022703"/>
    </source>
</evidence>
<evidence type="ECO:0000313" key="12">
    <source>
        <dbReference type="Proteomes" id="UP000242972"/>
    </source>
</evidence>
<dbReference type="PANTHER" id="PTHR43557">
    <property type="entry name" value="APOPTOSIS-INDUCING FACTOR 1"/>
    <property type="match status" value="1"/>
</dbReference>
<feature type="domain" description="Mitochondrial apoptosis-inducing factor C-terminal" evidence="10">
    <location>
        <begin position="235"/>
        <end position="277"/>
    </location>
</feature>
<feature type="domain" description="FAD/NAD(P)-binding" evidence="9">
    <location>
        <begin position="6"/>
        <end position="229"/>
    </location>
</feature>
<evidence type="ECO:0000256" key="8">
    <source>
        <dbReference type="ARBA" id="ARBA00047786"/>
    </source>
</evidence>
<dbReference type="Gene3D" id="3.50.50.60">
    <property type="entry name" value="FAD/NAD(P)-binding domain"/>
    <property type="match status" value="2"/>
</dbReference>
<keyword evidence="2" id="KW-0285">Flavoprotein</keyword>
<evidence type="ECO:0000259" key="9">
    <source>
        <dbReference type="Pfam" id="PF07992"/>
    </source>
</evidence>
<keyword evidence="5" id="KW-0809">Transit peptide</keyword>